<dbReference type="Proteomes" id="UP000789396">
    <property type="component" value="Unassembled WGS sequence"/>
</dbReference>
<comment type="caution">
    <text evidence="2">The sequence shown here is derived from an EMBL/GenBank/DDBJ whole genome shotgun (WGS) entry which is preliminary data.</text>
</comment>
<evidence type="ECO:0000313" key="2">
    <source>
        <dbReference type="EMBL" id="CAG8636314.1"/>
    </source>
</evidence>
<proteinExistence type="predicted"/>
<evidence type="ECO:0000313" key="3">
    <source>
        <dbReference type="Proteomes" id="UP000789396"/>
    </source>
</evidence>
<feature type="domain" description="Myb-like" evidence="1">
    <location>
        <begin position="81"/>
        <end position="131"/>
    </location>
</feature>
<dbReference type="InterPro" id="IPR001005">
    <property type="entry name" value="SANT/Myb"/>
</dbReference>
<dbReference type="EMBL" id="CAJVPZ010012076">
    <property type="protein sequence ID" value="CAG8636314.1"/>
    <property type="molecule type" value="Genomic_DNA"/>
</dbReference>
<gene>
    <name evidence="2" type="ORF">RFULGI_LOCUS7915</name>
</gene>
<organism evidence="2 3">
    <name type="scientific">Racocetra fulgida</name>
    <dbReference type="NCBI Taxonomy" id="60492"/>
    <lineage>
        <taxon>Eukaryota</taxon>
        <taxon>Fungi</taxon>
        <taxon>Fungi incertae sedis</taxon>
        <taxon>Mucoromycota</taxon>
        <taxon>Glomeromycotina</taxon>
        <taxon>Glomeromycetes</taxon>
        <taxon>Diversisporales</taxon>
        <taxon>Gigasporaceae</taxon>
        <taxon>Racocetra</taxon>
    </lineage>
</organism>
<accession>A0A9N9DHB5</accession>
<keyword evidence="3" id="KW-1185">Reference proteome</keyword>
<dbReference type="OrthoDB" id="10508852at2759"/>
<dbReference type="AlphaFoldDB" id="A0A9N9DHB5"/>
<dbReference type="Gene3D" id="1.10.10.60">
    <property type="entry name" value="Homeodomain-like"/>
    <property type="match status" value="1"/>
</dbReference>
<dbReference type="SUPFAM" id="SSF46689">
    <property type="entry name" value="Homeodomain-like"/>
    <property type="match status" value="1"/>
</dbReference>
<evidence type="ECO:0000259" key="1">
    <source>
        <dbReference type="PROSITE" id="PS50090"/>
    </source>
</evidence>
<dbReference type="InterPro" id="IPR013761">
    <property type="entry name" value="SAM/pointed_sf"/>
</dbReference>
<dbReference type="PROSITE" id="PS50090">
    <property type="entry name" value="MYB_LIKE"/>
    <property type="match status" value="1"/>
</dbReference>
<name>A0A9N9DHB5_9GLOM</name>
<reference evidence="2" key="1">
    <citation type="submission" date="2021-06" db="EMBL/GenBank/DDBJ databases">
        <authorList>
            <person name="Kallberg Y."/>
            <person name="Tangrot J."/>
            <person name="Rosling A."/>
        </authorList>
    </citation>
    <scope>NUCLEOTIDE SEQUENCE</scope>
    <source>
        <strain evidence="2">IN212</strain>
    </source>
</reference>
<dbReference type="InterPro" id="IPR009057">
    <property type="entry name" value="Homeodomain-like_sf"/>
</dbReference>
<dbReference type="Gene3D" id="1.10.150.50">
    <property type="entry name" value="Transcription Factor, Ets-1"/>
    <property type="match status" value="1"/>
</dbReference>
<sequence length="144" mass="16853">MDIDEKYIQKVQEQEINGPALLLLTEEKLTRKPGPFEFPYGPAIVITKLIYALKGEEKIWQIVHCPIKPASDKKEIKSTLKWTIEERFILLEAVLEHLPNTLPWSEIGKKFEGRFPRRTNNGFRNQWSRRKEKGLVALLLKNQD</sequence>
<dbReference type="SUPFAM" id="SSF47769">
    <property type="entry name" value="SAM/Pointed domain"/>
    <property type="match status" value="1"/>
</dbReference>
<protein>
    <submittedName>
        <fullName evidence="2">17893_t:CDS:1</fullName>
    </submittedName>
</protein>